<evidence type="ECO:0000256" key="1">
    <source>
        <dbReference type="SAM" id="MobiDB-lite"/>
    </source>
</evidence>
<feature type="transmembrane region" description="Helical" evidence="2">
    <location>
        <begin position="90"/>
        <end position="112"/>
    </location>
</feature>
<reference evidence="3" key="1">
    <citation type="submission" date="2019-11" db="EMBL/GenBank/DDBJ databases">
        <title>Leishmania tarentolae CDS.</title>
        <authorList>
            <person name="Goto Y."/>
            <person name="Yamagishi J."/>
        </authorList>
    </citation>
    <scope>NUCLEOTIDE SEQUENCE [LARGE SCALE GENOMIC DNA]</scope>
    <source>
        <strain evidence="3">Parrot Tar II</strain>
    </source>
</reference>
<dbReference type="AlphaFoldDB" id="A0A640KA14"/>
<organism evidence="3 4">
    <name type="scientific">Leishmania tarentolae</name>
    <name type="common">Sauroleishmania tarentolae</name>
    <dbReference type="NCBI Taxonomy" id="5689"/>
    <lineage>
        <taxon>Eukaryota</taxon>
        <taxon>Discoba</taxon>
        <taxon>Euglenozoa</taxon>
        <taxon>Kinetoplastea</taxon>
        <taxon>Metakinetoplastina</taxon>
        <taxon>Trypanosomatida</taxon>
        <taxon>Trypanosomatidae</taxon>
        <taxon>Leishmaniinae</taxon>
        <taxon>Leishmania</taxon>
        <taxon>lizard Leishmania</taxon>
    </lineage>
</organism>
<feature type="region of interest" description="Disordered" evidence="1">
    <location>
        <begin position="720"/>
        <end position="771"/>
    </location>
</feature>
<feature type="region of interest" description="Disordered" evidence="1">
    <location>
        <begin position="612"/>
        <end position="633"/>
    </location>
</feature>
<gene>
    <name evidence="3" type="ORF">LtaPh_0509800</name>
</gene>
<proteinExistence type="predicted"/>
<feature type="region of interest" description="Disordered" evidence="1">
    <location>
        <begin position="1"/>
        <end position="20"/>
    </location>
</feature>
<keyword evidence="4" id="KW-1185">Reference proteome</keyword>
<dbReference type="Proteomes" id="UP000419144">
    <property type="component" value="Unassembled WGS sequence"/>
</dbReference>
<accession>A0A640KA14</accession>
<evidence type="ECO:0000313" key="3">
    <source>
        <dbReference type="EMBL" id="GET85824.1"/>
    </source>
</evidence>
<dbReference type="EMBL" id="BLBS01000006">
    <property type="protein sequence ID" value="GET85824.1"/>
    <property type="molecule type" value="Genomic_DNA"/>
</dbReference>
<sequence length="1052" mass="115238">MTLRGGGGSGPATSSLSPMDPPLNVAAPSLTALASLPVPAMASATGTTGGAGFPLAAATPSTSSLSSSNTLDLMRTYHAYVRMHKAQYRYLVLLLLMLLYYFQLTFCGRYGLMSAPREDTYRSLGGGVAGSGAVGPSVDSGLRPSLATPDAEAAGDDSTLAGSANSTSHGYMRPPLITRALSGAAATRVRMDLWEVQWWSPSSWTPDTNDARYEQGWHVATPNPASLSLARSEPPWSANMQGGFVSTITRGATRLFSPLFGQAPPPYELALSAFFRTRQAMSAGSCHRCQTSVVNNDVQKELINYNAFARNFKLRVPLLLYYNRMPVYAMMQHLRLMRVQTYRLLDYMSRNHSSQSQPETATGDIAVSPDLRARQLKFELSRLSLVFYLQRLHLRALRHADAMRLETLHFLRYLSSTIPVLRSIWVGQDHCRWKGVSCVVVRVPLNSLIDSEHPAVQAFVDDLLSICRGPQCRQRRCAPPSCSAYTRHLMSSLFTSAAPAYWLKWDRTDDTAAMDEMMWEKAPTSSQGAAGINVATASPSSPSITSAAAAATAGRASRGTSAKSKRSVWTEQMFAYEHPHLVLTEPLLLVDIDVQGILREVLEPITPSAPINDDDECVSSASSSSATVLDPPADFATPADTEDVEQTLAGDLLDMQRRLLRTIAEAAPRGLRYGKQRNDSSTVTIPYVFVKLNLASMGLSGYLPDFYDIASAYDEQNGAADATGKRESSDDDTVSASSAQSHFADACEEVNPPSATATEPRKCGRTSAAETSVFTPRSERYWGRRSRMRMLNARDLTSASHSKAATRRPLVPLAALESDLQQVLRRLETIGQRNHHEDLAAYFSEVASLALYQNERWSPYSWSEAMRNITTNVASSARQRLYSILEESAFSPSFVDPVPNIDHHVNAFGELNPRLIGLLSLDVSANPSLTHLFPQAWLSIPYLQSVRTTGTSILTPPLQVHIQVYNRTAHCPASSMESCSDLKADAERAMGYQRRKDTESAAKTETVRDKIHVLSPPWSSFYDNDVIGGIFIPPFPRIDTLFATRSPSDTIL</sequence>
<feature type="compositionally biased region" description="Gly residues" evidence="1">
    <location>
        <begin position="1"/>
        <end position="10"/>
    </location>
</feature>
<protein>
    <submittedName>
        <fullName evidence="3">Uncharacterized protein</fullName>
    </submittedName>
</protein>
<evidence type="ECO:0000256" key="2">
    <source>
        <dbReference type="SAM" id="Phobius"/>
    </source>
</evidence>
<evidence type="ECO:0000313" key="4">
    <source>
        <dbReference type="Proteomes" id="UP000419144"/>
    </source>
</evidence>
<keyword evidence="2" id="KW-1133">Transmembrane helix</keyword>
<keyword evidence="2" id="KW-0812">Transmembrane</keyword>
<dbReference type="VEuPathDB" id="TriTrypDB:LtaPh_0509800"/>
<name>A0A640KA14_LEITA</name>
<feature type="region of interest" description="Disordered" evidence="1">
    <location>
        <begin position="135"/>
        <end position="167"/>
    </location>
</feature>
<dbReference type="OrthoDB" id="273301at2759"/>
<comment type="caution">
    <text evidence="3">The sequence shown here is derived from an EMBL/GenBank/DDBJ whole genome shotgun (WGS) entry which is preliminary data.</text>
</comment>
<keyword evidence="2" id="KW-0472">Membrane</keyword>